<feature type="compositionally biased region" description="Acidic residues" evidence="1">
    <location>
        <begin position="48"/>
        <end position="69"/>
    </location>
</feature>
<feature type="region of interest" description="Disordered" evidence="1">
    <location>
        <begin position="40"/>
        <end position="87"/>
    </location>
</feature>
<dbReference type="RefSeq" id="XP_047777026.1">
    <property type="nucleotide sequence ID" value="XM_047924280.1"/>
</dbReference>
<reference evidence="2 3" key="1">
    <citation type="journal article" date="2021" name="Environ. Microbiol.">
        <title>Gene family expansions and transcriptome signatures uncover fungal adaptations to wood decay.</title>
        <authorList>
            <person name="Hage H."/>
            <person name="Miyauchi S."/>
            <person name="Viragh M."/>
            <person name="Drula E."/>
            <person name="Min B."/>
            <person name="Chaduli D."/>
            <person name="Navarro D."/>
            <person name="Favel A."/>
            <person name="Norest M."/>
            <person name="Lesage-Meessen L."/>
            <person name="Balint B."/>
            <person name="Merenyi Z."/>
            <person name="de Eugenio L."/>
            <person name="Morin E."/>
            <person name="Martinez A.T."/>
            <person name="Baldrian P."/>
            <person name="Stursova M."/>
            <person name="Martinez M.J."/>
            <person name="Novotny C."/>
            <person name="Magnuson J.K."/>
            <person name="Spatafora J.W."/>
            <person name="Maurice S."/>
            <person name="Pangilinan J."/>
            <person name="Andreopoulos W."/>
            <person name="LaButti K."/>
            <person name="Hundley H."/>
            <person name="Na H."/>
            <person name="Kuo A."/>
            <person name="Barry K."/>
            <person name="Lipzen A."/>
            <person name="Henrissat B."/>
            <person name="Riley R."/>
            <person name="Ahrendt S."/>
            <person name="Nagy L.G."/>
            <person name="Grigoriev I.V."/>
            <person name="Martin F."/>
            <person name="Rosso M.N."/>
        </authorList>
    </citation>
    <scope>NUCLEOTIDE SEQUENCE [LARGE SCALE GENOMIC DNA]</scope>
    <source>
        <strain evidence="2 3">CIRM-BRFM 1785</strain>
    </source>
</reference>
<sequence length="216" mass="24431">MLIPVPSALWKPPLMHYGWPAPRQRLLEYAERHGLIKLMSRRNPKDPDESDSESDFSTDDEIEDDEDEPASNSSQAGESQHSPDGSGTVILAMTTRARKPCPPVPPPDAPPDKAESAVDQISTMFAALIHIYKLLNENPGTQFGLPLLQITPTLQDGEGECQIVSLYTNYNFLRKDLPLPEHIEAFGEAFGVETPPRWFLDEEQHEWWSVNYPRRR</sequence>
<accession>A0ABQ8KAI0</accession>
<organism evidence="2 3">
    <name type="scientific">Rhodofomes roseus</name>
    <dbReference type="NCBI Taxonomy" id="34475"/>
    <lineage>
        <taxon>Eukaryota</taxon>
        <taxon>Fungi</taxon>
        <taxon>Dikarya</taxon>
        <taxon>Basidiomycota</taxon>
        <taxon>Agaricomycotina</taxon>
        <taxon>Agaricomycetes</taxon>
        <taxon>Polyporales</taxon>
        <taxon>Rhodofomes</taxon>
    </lineage>
</organism>
<dbReference type="EMBL" id="JADCUA010000015">
    <property type="protein sequence ID" value="KAH9834495.1"/>
    <property type="molecule type" value="Genomic_DNA"/>
</dbReference>
<evidence type="ECO:0000313" key="2">
    <source>
        <dbReference type="EMBL" id="KAH9834495.1"/>
    </source>
</evidence>
<gene>
    <name evidence="2" type="ORF">C8Q71DRAFT_769182</name>
</gene>
<protein>
    <submittedName>
        <fullName evidence="2">Uncharacterized protein</fullName>
    </submittedName>
</protein>
<evidence type="ECO:0000256" key="1">
    <source>
        <dbReference type="SAM" id="MobiDB-lite"/>
    </source>
</evidence>
<comment type="caution">
    <text evidence="2">The sequence shown here is derived from an EMBL/GenBank/DDBJ whole genome shotgun (WGS) entry which is preliminary data.</text>
</comment>
<feature type="compositionally biased region" description="Polar residues" evidence="1">
    <location>
        <begin position="70"/>
        <end position="85"/>
    </location>
</feature>
<name>A0ABQ8KAI0_9APHY</name>
<dbReference type="Proteomes" id="UP000814176">
    <property type="component" value="Unassembled WGS sequence"/>
</dbReference>
<dbReference type="GeneID" id="72005012"/>
<proteinExistence type="predicted"/>
<keyword evidence="3" id="KW-1185">Reference proteome</keyword>
<evidence type="ECO:0000313" key="3">
    <source>
        <dbReference type="Proteomes" id="UP000814176"/>
    </source>
</evidence>